<reference evidence="2" key="2">
    <citation type="submission" date="2015-04" db="EMBL/GenBank/DDBJ databases">
        <title>Draft Genome Sequences of Eight Spore-Forming Food Isolates of Bacillus cereus Genome sequencing.</title>
        <authorList>
            <person name="Krawcyk A.O."/>
            <person name="de Jong A."/>
            <person name="Eijlander R.T."/>
            <person name="Berendsen E.M."/>
            <person name="Holsappel S."/>
            <person name="Wells-Bennik M."/>
            <person name="Kuipers O.P."/>
        </authorList>
    </citation>
    <scope>NUCLEOTIDE SEQUENCE [LARGE SCALE GENOMIC DNA]</scope>
    <source>
        <strain evidence="2">B4147</strain>
    </source>
</reference>
<dbReference type="InterPro" id="IPR011256">
    <property type="entry name" value="Reg_factor_effector_dom_sf"/>
</dbReference>
<dbReference type="PATRIC" id="fig|1396.433.peg.4513"/>
<evidence type="ECO:0000313" key="2">
    <source>
        <dbReference type="Proteomes" id="UP000035350"/>
    </source>
</evidence>
<organism evidence="1 2">
    <name type="scientific">Bacillus wiedmannii</name>
    <dbReference type="NCBI Taxonomy" id="1890302"/>
    <lineage>
        <taxon>Bacteria</taxon>
        <taxon>Bacillati</taxon>
        <taxon>Bacillota</taxon>
        <taxon>Bacilli</taxon>
        <taxon>Bacillales</taxon>
        <taxon>Bacillaceae</taxon>
        <taxon>Bacillus</taxon>
        <taxon>Bacillus cereus group</taxon>
    </lineage>
</organism>
<dbReference type="RefSeq" id="WP_046959244.1">
    <property type="nucleotide sequence ID" value="NZ_CP036073.1"/>
</dbReference>
<evidence type="ECO:0000313" key="1">
    <source>
        <dbReference type="EMBL" id="KKZ92558.1"/>
    </source>
</evidence>
<dbReference type="Gene3D" id="3.20.80.10">
    <property type="entry name" value="Regulatory factor, effector binding domain"/>
    <property type="match status" value="1"/>
</dbReference>
<protein>
    <recommendedName>
        <fullName evidence="3">DUF5085 domain-containing protein</fullName>
    </recommendedName>
</protein>
<dbReference type="AlphaFoldDB" id="A0A0G8BYB7"/>
<comment type="caution">
    <text evidence="1">The sequence shown here is derived from an EMBL/GenBank/DDBJ whole genome shotgun (WGS) entry which is preliminary data.</text>
</comment>
<accession>A0A2B6FW86</accession>
<dbReference type="Pfam" id="PF16895">
    <property type="entry name" value="DUF5085"/>
    <property type="match status" value="1"/>
</dbReference>
<dbReference type="Proteomes" id="UP000035350">
    <property type="component" value="Unassembled WGS sequence"/>
</dbReference>
<dbReference type="InterPro" id="IPR031664">
    <property type="entry name" value="DUF5085"/>
</dbReference>
<dbReference type="EMBL" id="LCYN01000031">
    <property type="protein sequence ID" value="KKZ92558.1"/>
    <property type="molecule type" value="Genomic_DNA"/>
</dbReference>
<accession>A0A0G8BYB7</accession>
<evidence type="ECO:0008006" key="3">
    <source>
        <dbReference type="Google" id="ProtNLM"/>
    </source>
</evidence>
<proteinExistence type="predicted"/>
<reference evidence="1 2" key="1">
    <citation type="journal article" date="2015" name="Genome Announc.">
        <title>Next-Generation Whole-Genome Sequencing of Eight Strains of Bacillus cereus, Isolated from Food.</title>
        <authorList>
            <person name="Krawczyk A.O."/>
            <person name="de Jong A."/>
            <person name="Eijlander R.T."/>
            <person name="Berendsen E.M."/>
            <person name="Holsappel S."/>
            <person name="Wells-Bennik M.H."/>
            <person name="Kuipers O.P."/>
        </authorList>
    </citation>
    <scope>NUCLEOTIDE SEQUENCE [LARGE SCALE GENOMIC DNA]</scope>
    <source>
        <strain evidence="1 2">B4147</strain>
    </source>
</reference>
<gene>
    <name evidence="1" type="ORF">B4147_1794</name>
</gene>
<sequence length="154" mass="17687">MKVQHKALSLLNLISITQIVKKEDWLLPARALRNQVVRNGIYAVGPVLYKYSQLENEPEYGEYTYCIPVNGRVDLGESSAYEYYDALIIKSALCVRFTDEDGDIEEAYNLIREVAEQHHMKLDSSFYHVCLDVYGDTWLDIYAPIIEVGETVKC</sequence>
<name>A0A0G8BYB7_9BACI</name>